<keyword evidence="3" id="KW-0813">Transport</keyword>
<comment type="similarity">
    <text evidence="2">Belongs to the binding-protein-dependent transport system permease family. FecCD subfamily.</text>
</comment>
<dbReference type="SUPFAM" id="SSF81345">
    <property type="entry name" value="ABC transporter involved in vitamin B12 uptake, BtuC"/>
    <property type="match status" value="1"/>
</dbReference>
<proteinExistence type="inferred from homology"/>
<feature type="transmembrane region" description="Helical" evidence="8">
    <location>
        <begin position="62"/>
        <end position="82"/>
    </location>
</feature>
<keyword evidence="7 8" id="KW-0472">Membrane</keyword>
<reference evidence="9 10" key="1">
    <citation type="submission" date="2019-04" db="EMBL/GenBank/DDBJ databases">
        <title>Cohnella sp. nov. isolated from preserved vegetables.</title>
        <authorList>
            <person name="Lin S.-Y."/>
            <person name="Hung M.-H."/>
            <person name="Young C.-C."/>
        </authorList>
    </citation>
    <scope>NUCLEOTIDE SEQUENCE [LARGE SCALE GENOMIC DNA]</scope>
    <source>
        <strain evidence="9 10">CC-MHH1044</strain>
    </source>
</reference>
<evidence type="ECO:0000256" key="4">
    <source>
        <dbReference type="ARBA" id="ARBA00022475"/>
    </source>
</evidence>
<dbReference type="EMBL" id="SSOB01000001">
    <property type="protein sequence ID" value="THF84545.1"/>
    <property type="molecule type" value="Genomic_DNA"/>
</dbReference>
<dbReference type="InterPro" id="IPR037294">
    <property type="entry name" value="ABC_BtuC-like"/>
</dbReference>
<dbReference type="InterPro" id="IPR000522">
    <property type="entry name" value="ABC_transptr_permease_BtuC"/>
</dbReference>
<keyword evidence="5 8" id="KW-0812">Transmembrane</keyword>
<gene>
    <name evidence="9" type="ORF">E6C55_00750</name>
</gene>
<evidence type="ECO:0000256" key="1">
    <source>
        <dbReference type="ARBA" id="ARBA00004651"/>
    </source>
</evidence>
<dbReference type="OrthoDB" id="9811721at2"/>
<keyword evidence="6 8" id="KW-1133">Transmembrane helix</keyword>
<comment type="caution">
    <text evidence="9">The sequence shown here is derived from an EMBL/GenBank/DDBJ whole genome shotgun (WGS) entry which is preliminary data.</text>
</comment>
<dbReference type="CDD" id="cd06550">
    <property type="entry name" value="TM_ABC_iron-siderophores_like"/>
    <property type="match status" value="1"/>
</dbReference>
<sequence>MPRGTASRFSVVAVALLAVSALAFYLSLTNGTFDISVAEVFKTLLRIDANPDFELVVFEFRLPRIVLGALVGFALGIAGSVIQGVTRNALADPGILGINAGAGMAVVLYMLVFQGSTDMTDWLGIYAMPLFGLAGGLTATALIYMLARSEGRIDPQRLILVGIALASGFGAVSTFLSLKMNANDYEMAAVWLAGSIYSANWPFVKMVLPWLLVFVPLLWWRARVLDLFQLEESSTRGLGVRIERERNWLLLGSIGLVSASVAVSGSIAFVGLIAPHMARRMVGLQHRLSLPASGLAGMAMVLVGDFIGKTVFAPAQLAVGIVISIIGVPYFVYLLFKTTR</sequence>
<keyword evidence="10" id="KW-1185">Reference proteome</keyword>
<keyword evidence="4" id="KW-1003">Cell membrane</keyword>
<feature type="transmembrane region" description="Helical" evidence="8">
    <location>
        <begin position="198"/>
        <end position="220"/>
    </location>
</feature>
<dbReference type="FunFam" id="1.10.3470.10:FF:000001">
    <property type="entry name" value="Vitamin B12 ABC transporter permease BtuC"/>
    <property type="match status" value="1"/>
</dbReference>
<accession>A0A4S4CEW3</accession>
<feature type="transmembrane region" description="Helical" evidence="8">
    <location>
        <begin position="248"/>
        <end position="276"/>
    </location>
</feature>
<organism evidence="9 10">
    <name type="scientific">Cohnella fermenti</name>
    <dbReference type="NCBI Taxonomy" id="2565925"/>
    <lineage>
        <taxon>Bacteria</taxon>
        <taxon>Bacillati</taxon>
        <taxon>Bacillota</taxon>
        <taxon>Bacilli</taxon>
        <taxon>Bacillales</taxon>
        <taxon>Paenibacillaceae</taxon>
        <taxon>Cohnella</taxon>
    </lineage>
</organism>
<dbReference type="RefSeq" id="WP_136367860.1">
    <property type="nucleotide sequence ID" value="NZ_SSOB01000001.1"/>
</dbReference>
<dbReference type="GO" id="GO:0022857">
    <property type="term" value="F:transmembrane transporter activity"/>
    <property type="evidence" value="ECO:0007669"/>
    <property type="project" value="InterPro"/>
</dbReference>
<evidence type="ECO:0000256" key="7">
    <source>
        <dbReference type="ARBA" id="ARBA00023136"/>
    </source>
</evidence>
<evidence type="ECO:0000256" key="8">
    <source>
        <dbReference type="SAM" id="Phobius"/>
    </source>
</evidence>
<evidence type="ECO:0000256" key="2">
    <source>
        <dbReference type="ARBA" id="ARBA00007935"/>
    </source>
</evidence>
<dbReference type="GO" id="GO:0033214">
    <property type="term" value="P:siderophore-iron import into cell"/>
    <property type="evidence" value="ECO:0007669"/>
    <property type="project" value="TreeGrafter"/>
</dbReference>
<evidence type="ECO:0000256" key="5">
    <source>
        <dbReference type="ARBA" id="ARBA00022692"/>
    </source>
</evidence>
<dbReference type="Pfam" id="PF01032">
    <property type="entry name" value="FecCD"/>
    <property type="match status" value="1"/>
</dbReference>
<dbReference type="PANTHER" id="PTHR30472:SF23">
    <property type="entry name" value="IRON-UPTAKE SYSTEM PERMEASE PROTEIN FEUC"/>
    <property type="match status" value="1"/>
</dbReference>
<dbReference type="Gene3D" id="1.10.3470.10">
    <property type="entry name" value="ABC transporter involved in vitamin B12 uptake, BtuC"/>
    <property type="match status" value="1"/>
</dbReference>
<evidence type="ECO:0000256" key="3">
    <source>
        <dbReference type="ARBA" id="ARBA00022448"/>
    </source>
</evidence>
<evidence type="ECO:0000313" key="10">
    <source>
        <dbReference type="Proteomes" id="UP000310636"/>
    </source>
</evidence>
<feature type="transmembrane region" description="Helical" evidence="8">
    <location>
        <begin position="315"/>
        <end position="336"/>
    </location>
</feature>
<feature type="transmembrane region" description="Helical" evidence="8">
    <location>
        <begin position="94"/>
        <end position="113"/>
    </location>
</feature>
<protein>
    <submittedName>
        <fullName evidence="9">Iron ABC transporter permease</fullName>
    </submittedName>
</protein>
<dbReference type="AlphaFoldDB" id="A0A4S4CEW3"/>
<comment type="subcellular location">
    <subcellularLocation>
        <location evidence="1">Cell membrane</location>
        <topology evidence="1">Multi-pass membrane protein</topology>
    </subcellularLocation>
</comment>
<dbReference type="PANTHER" id="PTHR30472">
    <property type="entry name" value="FERRIC ENTEROBACTIN TRANSPORT SYSTEM PERMEASE PROTEIN"/>
    <property type="match status" value="1"/>
</dbReference>
<feature type="transmembrane region" description="Helical" evidence="8">
    <location>
        <begin position="158"/>
        <end position="178"/>
    </location>
</feature>
<dbReference type="Proteomes" id="UP000310636">
    <property type="component" value="Unassembled WGS sequence"/>
</dbReference>
<evidence type="ECO:0000313" key="9">
    <source>
        <dbReference type="EMBL" id="THF84545.1"/>
    </source>
</evidence>
<feature type="transmembrane region" description="Helical" evidence="8">
    <location>
        <begin position="125"/>
        <end position="146"/>
    </location>
</feature>
<evidence type="ECO:0000256" key="6">
    <source>
        <dbReference type="ARBA" id="ARBA00022989"/>
    </source>
</evidence>
<dbReference type="GO" id="GO:0005886">
    <property type="term" value="C:plasma membrane"/>
    <property type="evidence" value="ECO:0007669"/>
    <property type="project" value="UniProtKB-SubCell"/>
</dbReference>
<name>A0A4S4CEW3_9BACL</name>